<dbReference type="InterPro" id="IPR007351">
    <property type="entry name" value="YjbR"/>
</dbReference>
<protein>
    <recommendedName>
        <fullName evidence="3">MmcQ-like protein</fullName>
    </recommendedName>
</protein>
<name>A0A1T2L1A5_9GAMM</name>
<accession>A0A1T2L1A5</accession>
<dbReference type="PANTHER" id="PTHR35145">
    <property type="entry name" value="CYTOPLASMIC PROTEIN-RELATED"/>
    <property type="match status" value="1"/>
</dbReference>
<dbReference type="Gene3D" id="3.90.1150.30">
    <property type="match status" value="1"/>
</dbReference>
<dbReference type="PANTHER" id="PTHR35145:SF1">
    <property type="entry name" value="CYTOPLASMIC PROTEIN"/>
    <property type="match status" value="1"/>
</dbReference>
<dbReference type="OrthoDB" id="3194910at2"/>
<dbReference type="AlphaFoldDB" id="A0A1T2L1A5"/>
<evidence type="ECO:0008006" key="3">
    <source>
        <dbReference type="Google" id="ProtNLM"/>
    </source>
</evidence>
<dbReference type="Proteomes" id="UP000191110">
    <property type="component" value="Unassembled WGS sequence"/>
</dbReference>
<evidence type="ECO:0000313" key="1">
    <source>
        <dbReference type="EMBL" id="OOZ38878.1"/>
    </source>
</evidence>
<reference evidence="1 2" key="1">
    <citation type="submission" date="2016-11" db="EMBL/GenBank/DDBJ databases">
        <title>Mixed transmission modes and dynamic genome evolution in an obligate animal-bacterial symbiosis.</title>
        <authorList>
            <person name="Russell S.L."/>
            <person name="Corbett-Detig R.B."/>
            <person name="Cavanaugh C.M."/>
        </authorList>
    </citation>
    <scope>NUCLEOTIDE SEQUENCE [LARGE SCALE GENOMIC DNA]</scope>
    <source>
        <strain evidence="1">Sveles-Q1</strain>
    </source>
</reference>
<comment type="caution">
    <text evidence="1">The sequence shown here is derived from an EMBL/GenBank/DDBJ whole genome shotgun (WGS) entry which is preliminary data.</text>
</comment>
<dbReference type="InterPro" id="IPR058532">
    <property type="entry name" value="YjbR/MT2646/Rv2570-like"/>
</dbReference>
<dbReference type="RefSeq" id="WP_078484686.1">
    <property type="nucleotide sequence ID" value="NZ_MPRL01000070.1"/>
</dbReference>
<dbReference type="SUPFAM" id="SSF142906">
    <property type="entry name" value="YjbR-like"/>
    <property type="match status" value="1"/>
</dbReference>
<keyword evidence="2" id="KW-1185">Reference proteome</keyword>
<sequence>MNSETLAHHLISLKGAESSYPFGPEALVFKVMGKMFALVTEAEEPPRVTLKCSPPDCEVLVSQFDSIVPGYHMNKNHWITVSLTGEVPEAMLIDLANRSYELVVSKLCRASKDELDQR</sequence>
<dbReference type="Pfam" id="PF04237">
    <property type="entry name" value="YjbR"/>
    <property type="match status" value="1"/>
</dbReference>
<gene>
    <name evidence="1" type="ORF">BOW53_13880</name>
</gene>
<proteinExistence type="predicted"/>
<dbReference type="InterPro" id="IPR038056">
    <property type="entry name" value="YjbR-like_sf"/>
</dbReference>
<organism evidence="1 2">
    <name type="scientific">Solemya pervernicosa gill symbiont</name>
    <dbReference type="NCBI Taxonomy" id="642797"/>
    <lineage>
        <taxon>Bacteria</taxon>
        <taxon>Pseudomonadati</taxon>
        <taxon>Pseudomonadota</taxon>
        <taxon>Gammaproteobacteria</taxon>
        <taxon>sulfur-oxidizing symbionts</taxon>
    </lineage>
</organism>
<dbReference type="EMBL" id="MPRL01000070">
    <property type="protein sequence ID" value="OOZ38878.1"/>
    <property type="molecule type" value="Genomic_DNA"/>
</dbReference>
<evidence type="ECO:0000313" key="2">
    <source>
        <dbReference type="Proteomes" id="UP000191110"/>
    </source>
</evidence>